<organism evidence="2 3">
    <name type="scientific">Ruthenibacterium lactatiformans</name>
    <dbReference type="NCBI Taxonomy" id="1550024"/>
    <lineage>
        <taxon>Bacteria</taxon>
        <taxon>Bacillati</taxon>
        <taxon>Bacillota</taxon>
        <taxon>Clostridia</taxon>
        <taxon>Eubacteriales</taxon>
        <taxon>Oscillospiraceae</taxon>
        <taxon>Ruthenibacterium</taxon>
    </lineage>
</organism>
<sequence>MLPMNYARRILAWCLTVFIASVIMINAFAPALHKTVSAETKASMNNLVAESKQTGSEGVLCIDDNEDALLWRLRMLGAAEESVVFSTFDFRPDDSGMAIMSAIYNIAKRGIKVQLLMDGLNQQVFLGNNAAFKALCAHENIEVRTYNPISLKNVYAINYRMHDKYMIVDDRMYILGGRNINDNFLGTPKEDSSIDRELLVYNTGNNTGASYLQLKAYFTDIWNEPCVRRLDPHISEKVIKEEYEHFEGIYVQLLQDHPEIESYDGWEINLHTANSITLLNNGTHNGNKEPKLLYEMEQLAAAGSDVIIQTPYVIANRAMYNTLSNISEKANVQIFLNAVESGLNPWGCSDYLNNKKQILNTGVTLHEVFSPHSIHTKTVLVDDHLSIVGSFNFDMRSNYLDTELMLVVDSENLNAELRNMAEKYQHSSLTILPDGTANVGEQYEQRQLPIMKRLMYGFLQIIILPFRHLL</sequence>
<dbReference type="PANTHER" id="PTHR21248:SF12">
    <property type="entry name" value="CARDIOLIPIN SYNTHASE C"/>
    <property type="match status" value="1"/>
</dbReference>
<comment type="caution">
    <text evidence="2">The sequence shown here is derived from an EMBL/GenBank/DDBJ whole genome shotgun (WGS) entry which is preliminary data.</text>
</comment>
<evidence type="ECO:0000313" key="2">
    <source>
        <dbReference type="EMBL" id="MTS51650.1"/>
    </source>
</evidence>
<accession>A0A6I3QE06</accession>
<dbReference type="InterPro" id="IPR001736">
    <property type="entry name" value="PLipase_D/transphosphatidylase"/>
</dbReference>
<dbReference type="SMART" id="SM00155">
    <property type="entry name" value="PLDc"/>
    <property type="match status" value="2"/>
</dbReference>
<proteinExistence type="predicted"/>
<dbReference type="CDD" id="cd09113">
    <property type="entry name" value="PLDc_ymdC_like_2"/>
    <property type="match status" value="1"/>
</dbReference>
<protein>
    <submittedName>
        <fullName evidence="2">Phospholipase D family protein</fullName>
    </submittedName>
</protein>
<dbReference type="Pfam" id="PF13091">
    <property type="entry name" value="PLDc_2"/>
    <property type="match status" value="2"/>
</dbReference>
<reference evidence="2 3" key="1">
    <citation type="journal article" date="2019" name="Nat. Med.">
        <title>A library of human gut bacterial isolates paired with longitudinal multiomics data enables mechanistic microbiome research.</title>
        <authorList>
            <person name="Poyet M."/>
            <person name="Groussin M."/>
            <person name="Gibbons S.M."/>
            <person name="Avila-Pacheco J."/>
            <person name="Jiang X."/>
            <person name="Kearney S.M."/>
            <person name="Perrotta A.R."/>
            <person name="Berdy B."/>
            <person name="Zhao S."/>
            <person name="Lieberman T.D."/>
            <person name="Swanson P.K."/>
            <person name="Smith M."/>
            <person name="Roesemann S."/>
            <person name="Alexander J.E."/>
            <person name="Rich S.A."/>
            <person name="Livny J."/>
            <person name="Vlamakis H."/>
            <person name="Clish C."/>
            <person name="Bullock K."/>
            <person name="Deik A."/>
            <person name="Scott J."/>
            <person name="Pierce K.A."/>
            <person name="Xavier R.J."/>
            <person name="Alm E.J."/>
        </authorList>
    </citation>
    <scope>NUCLEOTIDE SEQUENCE [LARGE SCALE GENOMIC DNA]</scope>
    <source>
        <strain evidence="2 3">BIOML-A7</strain>
    </source>
</reference>
<evidence type="ECO:0000259" key="1">
    <source>
        <dbReference type="PROSITE" id="PS50035"/>
    </source>
</evidence>
<dbReference type="GO" id="GO:0030572">
    <property type="term" value="F:phosphatidyltransferase activity"/>
    <property type="evidence" value="ECO:0007669"/>
    <property type="project" value="UniProtKB-ARBA"/>
</dbReference>
<evidence type="ECO:0000313" key="3">
    <source>
        <dbReference type="Proteomes" id="UP000449193"/>
    </source>
</evidence>
<feature type="domain" description="PLD phosphodiesterase" evidence="1">
    <location>
        <begin position="370"/>
        <end position="397"/>
    </location>
</feature>
<dbReference type="PANTHER" id="PTHR21248">
    <property type="entry name" value="CARDIOLIPIN SYNTHASE"/>
    <property type="match status" value="1"/>
</dbReference>
<dbReference type="InterPro" id="IPR025202">
    <property type="entry name" value="PLD-like_dom"/>
</dbReference>
<dbReference type="Proteomes" id="UP000449193">
    <property type="component" value="Unassembled WGS sequence"/>
</dbReference>
<dbReference type="GO" id="GO:0032049">
    <property type="term" value="P:cardiolipin biosynthetic process"/>
    <property type="evidence" value="ECO:0007669"/>
    <property type="project" value="UniProtKB-ARBA"/>
</dbReference>
<name>A0A6I3QE06_9FIRM</name>
<dbReference type="AlphaFoldDB" id="A0A6I3QE06"/>
<feature type="domain" description="PLD phosphodiesterase" evidence="1">
    <location>
        <begin position="157"/>
        <end position="184"/>
    </location>
</feature>
<dbReference type="SUPFAM" id="SSF56024">
    <property type="entry name" value="Phospholipase D/nuclease"/>
    <property type="match status" value="2"/>
</dbReference>
<dbReference type="EMBL" id="WMZR01000009">
    <property type="protein sequence ID" value="MTS51650.1"/>
    <property type="molecule type" value="Genomic_DNA"/>
</dbReference>
<dbReference type="PROSITE" id="PS50035">
    <property type="entry name" value="PLD"/>
    <property type="match status" value="2"/>
</dbReference>
<gene>
    <name evidence="2" type="ORF">GMD52_08865</name>
</gene>
<dbReference type="Gene3D" id="3.30.870.10">
    <property type="entry name" value="Endonuclease Chain A"/>
    <property type="match status" value="2"/>
</dbReference>